<accession>A0A0F7UNZ5</accession>
<name>A0A0F7UNZ5_TOXGV</name>
<gene>
    <name evidence="1" type="ORF">BN1205_052140</name>
</gene>
<organism evidence="1">
    <name type="scientific">Toxoplasma gondii (strain ATCC 50861 / VEG)</name>
    <dbReference type="NCBI Taxonomy" id="432359"/>
    <lineage>
        <taxon>Eukaryota</taxon>
        <taxon>Sar</taxon>
        <taxon>Alveolata</taxon>
        <taxon>Apicomplexa</taxon>
        <taxon>Conoidasida</taxon>
        <taxon>Coccidia</taxon>
        <taxon>Eucoccidiorida</taxon>
        <taxon>Eimeriorina</taxon>
        <taxon>Sarcocystidae</taxon>
        <taxon>Toxoplasma</taxon>
    </lineage>
</organism>
<protein>
    <submittedName>
        <fullName evidence="1">Uncharacterized protein</fullName>
    </submittedName>
</protein>
<reference evidence="1" key="1">
    <citation type="journal article" date="2015" name="PLoS ONE">
        <title>Comprehensive Evaluation of Toxoplasma gondii VEG and Neospora caninum LIV Genomes with Tachyzoite Stage Transcriptome and Proteome Defines Novel Transcript Features.</title>
        <authorList>
            <person name="Ramaprasad A."/>
            <person name="Mourier T."/>
            <person name="Naeem R."/>
            <person name="Malas T.B."/>
            <person name="Moussa E."/>
            <person name="Panigrahi A."/>
            <person name="Vermont S.J."/>
            <person name="Otto T.D."/>
            <person name="Wastling J."/>
            <person name="Pain A."/>
        </authorList>
    </citation>
    <scope>NUCLEOTIDE SEQUENCE</scope>
    <source>
        <strain evidence="1">VEG</strain>
    </source>
</reference>
<dbReference type="EMBL" id="LN714491">
    <property type="protein sequence ID" value="CEL71885.1"/>
    <property type="molecule type" value="Genomic_DNA"/>
</dbReference>
<dbReference type="AlphaFoldDB" id="A0A0F7UNZ5"/>
<proteinExistence type="predicted"/>
<sequence>MTFLSCRKRFFPSVCSPELPTESWQVAAIPGALPRVGLPNPTHVLCTPASPFSGSFFFWKVAPMFNPNATMDWIRGGPAAGVVFQVHQSKFVIPAEVMNRSDVQGSGLALVAKNEGFKDIPPKLPRAEDGSILLSRPLESFELLVDHLLELEPLKNIPLKDFASKYIALKSEVAYWQLPLDDLPFNDRIYFETAWTDENCLFPLTDEDAAALDRQTAAEAPSGRRVALSSLTTQPAEISKAFLDVEKNPEEAKDWSFFAVEAEEARTSGSSEASPDRLVFAVGPKKFFCKVPFVSDLCVHYGRLPEREADFSSFAILVSPAETTVVWNRGCFIHIRVREEASGPLSAQINVIQETPSWLCVHPYLDYVLSGVKGPVPHVFCFNMPEASAVRFFPWGCLVVNKQVTLESRKKADFQNSSAIVARAPTRDEGGANEHFKRLFTFLQPDAPKRGHDDLPEYKPAKPILVACVLRSKLKMIKPIERIHFINMDMGEESSVTLRHGEHFDVLDVRNAAGTDFEVVVSLNGGILSRKRDDFMEVRHGEPVAAIGVNGKGRLVPQNNLFVPNGAPVGEMFRSLTLVAEYIISEKTYYTFTLGQKLFEFHRSLYRGRQGKEAA</sequence>
<evidence type="ECO:0000313" key="1">
    <source>
        <dbReference type="EMBL" id="CEL71885.1"/>
    </source>
</evidence>